<dbReference type="Proteomes" id="UP000184330">
    <property type="component" value="Unassembled WGS sequence"/>
</dbReference>
<evidence type="ECO:0000256" key="1">
    <source>
        <dbReference type="SAM" id="Phobius"/>
    </source>
</evidence>
<sequence length="332" mass="38211">MPHLGFGYQQVASTSTFTQLSTSTRSPDPKEPKQECLSTCNDYLPSKSFANERKPLWERLLWQMSVWAYYEDDHPFFFDYLHGNFTFVEAKLIDVAVNALSLLTQLTVTKVAYQTDTLWSLFKEIWSIPGVRPKFVMFWTLFSTAFVVVLPTLINTMIGYAPRRVILVEFPDRQKEPYSSNATLMAELQQHGNLTADWKPICLAADDSRFQWGFSSLLMAITWYTFGVWIFGTYLAWLDARYHSELVRKERIVDGPLRAVVDLAEVVKEAVGPNTTAYSGEALQRELNKKGRVMYTTETNKVRGLGKIKLTARNTGKKLKLDWNTEYGEERF</sequence>
<dbReference type="OrthoDB" id="3903561at2759"/>
<reference evidence="2 3" key="1">
    <citation type="submission" date="2016-03" db="EMBL/GenBank/DDBJ databases">
        <authorList>
            <person name="Ploux O."/>
        </authorList>
    </citation>
    <scope>NUCLEOTIDE SEQUENCE [LARGE SCALE GENOMIC DNA]</scope>
    <source>
        <strain evidence="2 3">UAMH 11012</strain>
    </source>
</reference>
<gene>
    <name evidence="2" type="ORF">PAC_00244</name>
</gene>
<organism evidence="2 3">
    <name type="scientific">Phialocephala subalpina</name>
    <dbReference type="NCBI Taxonomy" id="576137"/>
    <lineage>
        <taxon>Eukaryota</taxon>
        <taxon>Fungi</taxon>
        <taxon>Dikarya</taxon>
        <taxon>Ascomycota</taxon>
        <taxon>Pezizomycotina</taxon>
        <taxon>Leotiomycetes</taxon>
        <taxon>Helotiales</taxon>
        <taxon>Mollisiaceae</taxon>
        <taxon>Phialocephala</taxon>
        <taxon>Phialocephala fortinii species complex</taxon>
    </lineage>
</organism>
<feature type="transmembrane region" description="Helical" evidence="1">
    <location>
        <begin position="135"/>
        <end position="154"/>
    </location>
</feature>
<protein>
    <submittedName>
        <fullName evidence="2">Uncharacterized protein</fullName>
    </submittedName>
</protein>
<proteinExistence type="predicted"/>
<keyword evidence="1" id="KW-0472">Membrane</keyword>
<evidence type="ECO:0000313" key="2">
    <source>
        <dbReference type="EMBL" id="CZR50372.1"/>
    </source>
</evidence>
<dbReference type="EMBL" id="FJOG01000001">
    <property type="protein sequence ID" value="CZR50372.1"/>
    <property type="molecule type" value="Genomic_DNA"/>
</dbReference>
<keyword evidence="3" id="KW-1185">Reference proteome</keyword>
<name>A0A1L7WC75_9HELO</name>
<dbReference type="STRING" id="576137.A0A1L7WC75"/>
<evidence type="ECO:0000313" key="3">
    <source>
        <dbReference type="Proteomes" id="UP000184330"/>
    </source>
</evidence>
<feature type="transmembrane region" description="Helical" evidence="1">
    <location>
        <begin position="217"/>
        <end position="238"/>
    </location>
</feature>
<accession>A0A1L7WC75</accession>
<keyword evidence="1" id="KW-1133">Transmembrane helix</keyword>
<keyword evidence="1" id="KW-0812">Transmembrane</keyword>
<dbReference type="AlphaFoldDB" id="A0A1L7WC75"/>